<dbReference type="PANTHER" id="PTHR38733:SF1">
    <property type="entry name" value="TYPE IV METHYL-DIRECTED RESTRICTION ENZYME ECOKMCRBC"/>
    <property type="match status" value="1"/>
</dbReference>
<dbReference type="Proteomes" id="UP000316291">
    <property type="component" value="Unassembled WGS sequence"/>
</dbReference>
<evidence type="ECO:0000313" key="1">
    <source>
        <dbReference type="EMBL" id="TWI60481.1"/>
    </source>
</evidence>
<accession>A0A562QUF8</accession>
<dbReference type="AlphaFoldDB" id="A0A562QUF8"/>
<dbReference type="PANTHER" id="PTHR38733">
    <property type="entry name" value="PROTEIN MCRC"/>
    <property type="match status" value="1"/>
</dbReference>
<evidence type="ECO:0000313" key="2">
    <source>
        <dbReference type="Proteomes" id="UP000316291"/>
    </source>
</evidence>
<organism evidence="1 2">
    <name type="scientific">Bradyrhizobium huanghuaihaiense</name>
    <dbReference type="NCBI Taxonomy" id="990078"/>
    <lineage>
        <taxon>Bacteria</taxon>
        <taxon>Pseudomonadati</taxon>
        <taxon>Pseudomonadota</taxon>
        <taxon>Alphaproteobacteria</taxon>
        <taxon>Hyphomicrobiales</taxon>
        <taxon>Nitrobacteraceae</taxon>
        <taxon>Bradyrhizobium</taxon>
    </lineage>
</organism>
<keyword evidence="2" id="KW-1185">Reference proteome</keyword>
<comment type="caution">
    <text evidence="1">The sequence shown here is derived from an EMBL/GenBank/DDBJ whole genome shotgun (WGS) entry which is preliminary data.</text>
</comment>
<dbReference type="Pfam" id="PF10117">
    <property type="entry name" value="McrBC"/>
    <property type="match status" value="1"/>
</dbReference>
<name>A0A562QUF8_9BRAD</name>
<dbReference type="InterPro" id="IPR019292">
    <property type="entry name" value="McrC"/>
</dbReference>
<sequence>MVRVKPKVPIANLFGMLEVAYNLRSFRLFEGETLVESLDDIYERIVSILARRVLDRARKGLYRSYVSEHDELPFVRGSIDLVNAALNIKRGIPSVPCRYQEHTVDVDENRLLYWTLHVVRRQSLRREQVRADLDRARRVLSGAIALQNFSPADCIGRFYHRLNDDYAPMHGLCRFILEQTGPTIQSGDRSFLPFELDMPKLFEAFVAGWLRTAGLANLIVRPQHRSRLDANFQVQINVDILLCDGVSGSPVAVLDTKYKLAERPSDDDIYQISFYARELQAKRALLVYPTLLDVPFRMIHGKDIRVESVPFDLGRPLDVSGLAFVDALTILLTELPKT</sequence>
<reference evidence="1 2" key="1">
    <citation type="journal article" date="2015" name="Stand. Genomic Sci.">
        <title>Genomic Encyclopedia of Bacterial and Archaeal Type Strains, Phase III: the genomes of soil and plant-associated and newly described type strains.</title>
        <authorList>
            <person name="Whitman W.B."/>
            <person name="Woyke T."/>
            <person name="Klenk H.P."/>
            <person name="Zhou Y."/>
            <person name="Lilburn T.G."/>
            <person name="Beck B.J."/>
            <person name="De Vos P."/>
            <person name="Vandamme P."/>
            <person name="Eisen J.A."/>
            <person name="Garrity G."/>
            <person name="Hugenholtz P."/>
            <person name="Kyrpides N.C."/>
        </authorList>
    </citation>
    <scope>NUCLEOTIDE SEQUENCE [LARGE SCALE GENOMIC DNA]</scope>
    <source>
        <strain evidence="1 2">CGMCC 1.10948</strain>
    </source>
</reference>
<protein>
    <submittedName>
        <fullName evidence="1">5-methylcytosine-specific restriction enzyme subunit McrC</fullName>
    </submittedName>
</protein>
<proteinExistence type="predicted"/>
<dbReference type="EMBL" id="VLLA01000032">
    <property type="protein sequence ID" value="TWI60481.1"/>
    <property type="molecule type" value="Genomic_DNA"/>
</dbReference>
<gene>
    <name evidence="1" type="ORF">IQ16_07601</name>
</gene>